<protein>
    <submittedName>
        <fullName evidence="2">Uncharacterized protein</fullName>
    </submittedName>
</protein>
<accession>A0A2V4ULP7</accession>
<dbReference type="EMBL" id="QJSU01000001">
    <property type="protein sequence ID" value="PYE41107.1"/>
    <property type="molecule type" value="Genomic_DNA"/>
</dbReference>
<evidence type="ECO:0000313" key="2">
    <source>
        <dbReference type="EMBL" id="PYE41107.1"/>
    </source>
</evidence>
<sequence length="53" mass="5748">MSNSNPNDTKLEQQRSDAATEALKDQTENNHSADTEAAADRIADNVESTKEGK</sequence>
<feature type="region of interest" description="Disordered" evidence="1">
    <location>
        <begin position="1"/>
        <end position="53"/>
    </location>
</feature>
<feature type="compositionally biased region" description="Basic and acidic residues" evidence="1">
    <location>
        <begin position="22"/>
        <end position="53"/>
    </location>
</feature>
<proteinExistence type="predicted"/>
<evidence type="ECO:0000256" key="1">
    <source>
        <dbReference type="SAM" id="MobiDB-lite"/>
    </source>
</evidence>
<dbReference type="Proteomes" id="UP000247746">
    <property type="component" value="Unassembled WGS sequence"/>
</dbReference>
<dbReference type="RefSeq" id="WP_181416216.1">
    <property type="nucleotide sequence ID" value="NZ_QJSU01000001.1"/>
</dbReference>
<gene>
    <name evidence="2" type="ORF">DFP82_101428</name>
</gene>
<keyword evidence="3" id="KW-1185">Reference proteome</keyword>
<evidence type="ECO:0000313" key="3">
    <source>
        <dbReference type="Proteomes" id="UP000247746"/>
    </source>
</evidence>
<reference evidence="2 3" key="1">
    <citation type="submission" date="2018-06" db="EMBL/GenBank/DDBJ databases">
        <title>Genomic Encyclopedia of Type Strains, Phase III (KMG-III): the genomes of soil and plant-associated and newly described type strains.</title>
        <authorList>
            <person name="Whitman W."/>
        </authorList>
    </citation>
    <scope>NUCLEOTIDE SEQUENCE [LARGE SCALE GENOMIC DNA]</scope>
    <source>
        <strain evidence="2 3">CECT 5889</strain>
    </source>
</reference>
<organism evidence="2 3">
    <name type="scientific">Psychrobacter fozii</name>
    <dbReference type="NCBI Taxonomy" id="198480"/>
    <lineage>
        <taxon>Bacteria</taxon>
        <taxon>Pseudomonadati</taxon>
        <taxon>Pseudomonadota</taxon>
        <taxon>Gammaproteobacteria</taxon>
        <taxon>Moraxellales</taxon>
        <taxon>Moraxellaceae</taxon>
        <taxon>Psychrobacter</taxon>
    </lineage>
</organism>
<dbReference type="AlphaFoldDB" id="A0A2V4ULP7"/>
<name>A0A2V4ULP7_9GAMM</name>
<comment type="caution">
    <text evidence="2">The sequence shown here is derived from an EMBL/GenBank/DDBJ whole genome shotgun (WGS) entry which is preliminary data.</text>
</comment>